<sequence length="147" mass="16387">MSTWMLARQLTRLSPMENRRTPDDSFVMQHWQWSLVFFFFARGDGDGERTLKADRDPSVSIQSETPFGLLSVLSSAMAPAFNCPVSKPSRAFSSELHRCRWKGVEVNGQWGLYVFGLVSLLGFTESDTPSDGDDSIFLGASQSLAII</sequence>
<proteinExistence type="predicted"/>
<organism evidence="1 2">
    <name type="scientific">Fusarium venenatum</name>
    <dbReference type="NCBI Taxonomy" id="56646"/>
    <lineage>
        <taxon>Eukaryota</taxon>
        <taxon>Fungi</taxon>
        <taxon>Dikarya</taxon>
        <taxon>Ascomycota</taxon>
        <taxon>Pezizomycotina</taxon>
        <taxon>Sordariomycetes</taxon>
        <taxon>Hypocreomycetidae</taxon>
        <taxon>Hypocreales</taxon>
        <taxon>Nectriaceae</taxon>
        <taxon>Fusarium</taxon>
    </lineage>
</organism>
<evidence type="ECO:0000313" key="2">
    <source>
        <dbReference type="Proteomes" id="UP000245910"/>
    </source>
</evidence>
<evidence type="ECO:0000313" key="1">
    <source>
        <dbReference type="EMBL" id="CEI69787.1"/>
    </source>
</evidence>
<protein>
    <submittedName>
        <fullName evidence="1">Uncharacterized protein</fullName>
    </submittedName>
</protein>
<dbReference type="EMBL" id="LN649231">
    <property type="protein sequence ID" value="CEI69787.1"/>
    <property type="molecule type" value="Genomic_DNA"/>
</dbReference>
<name>A0A2L2TVF8_9HYPO</name>
<keyword evidence="2" id="KW-1185">Reference proteome</keyword>
<dbReference type="Proteomes" id="UP000245910">
    <property type="component" value="Chromosome III"/>
</dbReference>
<dbReference type="AlphaFoldDB" id="A0A2L2TVF8"/>
<reference evidence="2" key="1">
    <citation type="submission" date="2014-10" db="EMBL/GenBank/DDBJ databases">
        <authorList>
            <person name="King R."/>
        </authorList>
    </citation>
    <scope>NUCLEOTIDE SEQUENCE [LARGE SCALE GENOMIC DNA]</scope>
    <source>
        <strain evidence="2">A3/5</strain>
    </source>
</reference>
<accession>A0A2L2TVF8</accession>